<dbReference type="PANTHER" id="PTHR33112:SF1">
    <property type="entry name" value="HETEROKARYON INCOMPATIBILITY DOMAIN-CONTAINING PROTEIN"/>
    <property type="match status" value="1"/>
</dbReference>
<dbReference type="Proteomes" id="UP001446871">
    <property type="component" value="Unassembled WGS sequence"/>
</dbReference>
<protein>
    <submittedName>
        <fullName evidence="2">HET-domain-containing protein</fullName>
    </submittedName>
</protein>
<feature type="domain" description="Heterokaryon incompatibility" evidence="1">
    <location>
        <begin position="1"/>
        <end position="70"/>
    </location>
</feature>
<reference evidence="2 3" key="1">
    <citation type="submission" date="2023-01" db="EMBL/GenBank/DDBJ databases">
        <title>Analysis of 21 Apiospora genomes using comparative genomics revels a genus with tremendous synthesis potential of carbohydrate active enzymes and secondary metabolites.</title>
        <authorList>
            <person name="Sorensen T."/>
        </authorList>
    </citation>
    <scope>NUCLEOTIDE SEQUENCE [LARGE SCALE GENOMIC DNA]</scope>
    <source>
        <strain evidence="2 3">CBS 83171</strain>
    </source>
</reference>
<name>A0ABR1WIQ8_9PEZI</name>
<comment type="caution">
    <text evidence="2">The sequence shown here is derived from an EMBL/GenBank/DDBJ whole genome shotgun (WGS) entry which is preliminary data.</text>
</comment>
<evidence type="ECO:0000259" key="1">
    <source>
        <dbReference type="Pfam" id="PF06985"/>
    </source>
</evidence>
<dbReference type="Pfam" id="PF06985">
    <property type="entry name" value="HET"/>
    <property type="match status" value="1"/>
</dbReference>
<accession>A0ABR1WIQ8</accession>
<organism evidence="2 3">
    <name type="scientific">Apiospora saccharicola</name>
    <dbReference type="NCBI Taxonomy" id="335842"/>
    <lineage>
        <taxon>Eukaryota</taxon>
        <taxon>Fungi</taxon>
        <taxon>Dikarya</taxon>
        <taxon>Ascomycota</taxon>
        <taxon>Pezizomycotina</taxon>
        <taxon>Sordariomycetes</taxon>
        <taxon>Xylariomycetidae</taxon>
        <taxon>Amphisphaeriales</taxon>
        <taxon>Apiosporaceae</taxon>
        <taxon>Apiospora</taxon>
    </lineage>
</organism>
<keyword evidence="3" id="KW-1185">Reference proteome</keyword>
<evidence type="ECO:0000313" key="3">
    <source>
        <dbReference type="Proteomes" id="UP001446871"/>
    </source>
</evidence>
<dbReference type="PANTHER" id="PTHR33112">
    <property type="entry name" value="DOMAIN PROTEIN, PUTATIVE-RELATED"/>
    <property type="match status" value="1"/>
</dbReference>
<dbReference type="InterPro" id="IPR010730">
    <property type="entry name" value="HET"/>
</dbReference>
<proteinExistence type="predicted"/>
<gene>
    <name evidence="2" type="ORF">PG996_002179</name>
</gene>
<evidence type="ECO:0000313" key="2">
    <source>
        <dbReference type="EMBL" id="KAK8083398.1"/>
    </source>
</evidence>
<sequence>MHLVYGNSQLTIIAAAGKDAEYGLPGVGTRAREEQGCVTVGKYSFVNMFPDARTALQRSVGGSRGWTYQEGLLPTRRLIFTEQ</sequence>
<dbReference type="EMBL" id="JAQQWM010000001">
    <property type="protein sequence ID" value="KAK8083398.1"/>
    <property type="molecule type" value="Genomic_DNA"/>
</dbReference>